<keyword evidence="2" id="KW-0689">Ribosomal protein</keyword>
<comment type="similarity">
    <text evidence="1">Belongs to the eukaryotic ribosomal protein eL19 family.</text>
</comment>
<reference evidence="5" key="1">
    <citation type="submission" date="2021-01" db="EMBL/GenBank/DDBJ databases">
        <title>Adiantum capillus-veneris genome.</title>
        <authorList>
            <person name="Fang Y."/>
            <person name="Liao Q."/>
        </authorList>
    </citation>
    <scope>NUCLEOTIDE SEQUENCE</scope>
    <source>
        <strain evidence="5">H3</strain>
        <tissue evidence="5">Leaf</tissue>
    </source>
</reference>
<dbReference type="GO" id="GO:0003723">
    <property type="term" value="F:RNA binding"/>
    <property type="evidence" value="ECO:0007669"/>
    <property type="project" value="InterPro"/>
</dbReference>
<proteinExistence type="inferred from homology"/>
<dbReference type="Gene3D" id="1.10.1200.240">
    <property type="match status" value="1"/>
</dbReference>
<protein>
    <recommendedName>
        <fullName evidence="4">Large ribosomal subunit protein eL19 domain-containing protein</fullName>
    </recommendedName>
</protein>
<evidence type="ECO:0000313" key="6">
    <source>
        <dbReference type="Proteomes" id="UP000886520"/>
    </source>
</evidence>
<evidence type="ECO:0000256" key="1">
    <source>
        <dbReference type="ARBA" id="ARBA00011082"/>
    </source>
</evidence>
<dbReference type="GO" id="GO:0003735">
    <property type="term" value="F:structural constituent of ribosome"/>
    <property type="evidence" value="ECO:0007669"/>
    <property type="project" value="InterPro"/>
</dbReference>
<organism evidence="5 6">
    <name type="scientific">Adiantum capillus-veneris</name>
    <name type="common">Maidenhair fern</name>
    <dbReference type="NCBI Taxonomy" id="13818"/>
    <lineage>
        <taxon>Eukaryota</taxon>
        <taxon>Viridiplantae</taxon>
        <taxon>Streptophyta</taxon>
        <taxon>Embryophyta</taxon>
        <taxon>Tracheophyta</taxon>
        <taxon>Polypodiopsida</taxon>
        <taxon>Polypodiidae</taxon>
        <taxon>Polypodiales</taxon>
        <taxon>Pteridineae</taxon>
        <taxon>Pteridaceae</taxon>
        <taxon>Vittarioideae</taxon>
        <taxon>Adiantum</taxon>
    </lineage>
</organism>
<evidence type="ECO:0000259" key="4">
    <source>
        <dbReference type="SMART" id="SM01416"/>
    </source>
</evidence>
<name>A0A9D4Z519_ADICA</name>
<dbReference type="SMART" id="SM01416">
    <property type="entry name" value="Ribosomal_L19e"/>
    <property type="match status" value="1"/>
</dbReference>
<accession>A0A9D4Z519</accession>
<dbReference type="InterPro" id="IPR039547">
    <property type="entry name" value="Ribosomal_eL19"/>
</dbReference>
<dbReference type="GO" id="GO:0006412">
    <property type="term" value="P:translation"/>
    <property type="evidence" value="ECO:0007669"/>
    <property type="project" value="InterPro"/>
</dbReference>
<dbReference type="InterPro" id="IPR000196">
    <property type="entry name" value="Ribosomal_eL19_dom"/>
</dbReference>
<dbReference type="Gene3D" id="1.10.1650.10">
    <property type="match status" value="1"/>
</dbReference>
<dbReference type="Pfam" id="PF01280">
    <property type="entry name" value="Ribosomal_L19e"/>
    <property type="match status" value="1"/>
</dbReference>
<dbReference type="SUPFAM" id="SSF48140">
    <property type="entry name" value="Ribosomal protein L19 (L19e)"/>
    <property type="match status" value="1"/>
</dbReference>
<dbReference type="PANTHER" id="PTHR10722">
    <property type="entry name" value="60S RIBOSOMAL PROTEIN L19"/>
    <property type="match status" value="1"/>
</dbReference>
<dbReference type="Pfam" id="PF25476">
    <property type="entry name" value="Ribosomal_L19e_C"/>
    <property type="match status" value="1"/>
</dbReference>
<gene>
    <name evidence="5" type="ORF">GOP47_0023925</name>
</gene>
<evidence type="ECO:0000256" key="2">
    <source>
        <dbReference type="ARBA" id="ARBA00022980"/>
    </source>
</evidence>
<dbReference type="InterPro" id="IPR035970">
    <property type="entry name" value="60S_ribosomal_eL19_sf"/>
</dbReference>
<sequence>MLSLKLQKRLAASMLKRGKCKVWLNPNEVKKISMANSRRNIRNLVKDVLVTKKPTKIQSWARARHALEAKRKGRHSEYGKRWGTREARLPSKVV</sequence>
<keyword evidence="6" id="KW-1185">Reference proteome</keyword>
<dbReference type="GO" id="GO:0022625">
    <property type="term" value="C:cytosolic large ribosomal subunit"/>
    <property type="evidence" value="ECO:0007669"/>
    <property type="project" value="InterPro"/>
</dbReference>
<dbReference type="EMBL" id="JABFUD020000023">
    <property type="protein sequence ID" value="KAI5061420.1"/>
    <property type="molecule type" value="Genomic_DNA"/>
</dbReference>
<dbReference type="OrthoDB" id="5407653at2759"/>
<comment type="caution">
    <text evidence="5">The sequence shown here is derived from an EMBL/GenBank/DDBJ whole genome shotgun (WGS) entry which is preliminary data.</text>
</comment>
<feature type="domain" description="Large ribosomal subunit protein eL19" evidence="4">
    <location>
        <begin position="3"/>
        <end position="94"/>
    </location>
</feature>
<dbReference type="InterPro" id="IPR057259">
    <property type="entry name" value="Ribosomal_L19e"/>
</dbReference>
<evidence type="ECO:0000256" key="3">
    <source>
        <dbReference type="ARBA" id="ARBA00023274"/>
    </source>
</evidence>
<keyword evidence="3" id="KW-0687">Ribonucleoprotein</keyword>
<evidence type="ECO:0000313" key="5">
    <source>
        <dbReference type="EMBL" id="KAI5061420.1"/>
    </source>
</evidence>
<dbReference type="InterPro" id="IPR057260">
    <property type="entry name" value="Ribosomal_L19e_C"/>
</dbReference>
<dbReference type="InterPro" id="IPR015972">
    <property type="entry name" value="Ribosomal_eL19_dom1"/>
</dbReference>
<dbReference type="AlphaFoldDB" id="A0A9D4Z519"/>
<dbReference type="FunFam" id="1.10.1650.10:FF:000001">
    <property type="entry name" value="Ribosomal protein L19"/>
    <property type="match status" value="1"/>
</dbReference>
<dbReference type="Proteomes" id="UP000886520">
    <property type="component" value="Chromosome 23"/>
</dbReference>